<proteinExistence type="predicted"/>
<dbReference type="InterPro" id="IPR051126">
    <property type="entry name" value="Thiosulfate_sulfurtransferase"/>
</dbReference>
<feature type="signal peptide" evidence="4">
    <location>
        <begin position="1"/>
        <end position="23"/>
    </location>
</feature>
<evidence type="ECO:0000313" key="6">
    <source>
        <dbReference type="EMBL" id="TCL44548.1"/>
    </source>
</evidence>
<reference evidence="6 7" key="1">
    <citation type="submission" date="2019-03" db="EMBL/GenBank/DDBJ databases">
        <title>Genomic Encyclopedia of Type Strains, Phase IV (KMG-IV): sequencing the most valuable type-strain genomes for metagenomic binning, comparative biology and taxonomic classification.</title>
        <authorList>
            <person name="Goeker M."/>
        </authorList>
    </citation>
    <scope>NUCLEOTIDE SEQUENCE [LARGE SCALE GENOMIC DNA]</scope>
    <source>
        <strain evidence="6 7">DSM 100433</strain>
    </source>
</reference>
<keyword evidence="7" id="KW-1185">Reference proteome</keyword>
<evidence type="ECO:0000259" key="5">
    <source>
        <dbReference type="PROSITE" id="PS50206"/>
    </source>
</evidence>
<evidence type="ECO:0000256" key="4">
    <source>
        <dbReference type="SAM" id="SignalP"/>
    </source>
</evidence>
<sequence>MRTIAKKLTILLALIMVLMSFTACNPSKYAESDQKIISVKELEGYIGGENVAIIDMQSPEDYASGHVKGAVNITKDDIVINVPVDNMLTSKNKIDKLMSEKGISNDTTILIYDSDKMSAARLFWTLLVYGNENAKVVSGGIGAIKEAGLEMSTETPSPAPGNFTASEKNTQWIATKDDVMKQVENPDPNVALLDVRTDAEYAEVGKVPGSIMWDYADNFYADGTFKDTQTTRINYINKDLRPEKEIITYCKTSMRAAPVFLRLYDAGYRNIKIYDGAYSEWSANPNNPVEMPAGAALAPSQKDAS</sequence>
<evidence type="ECO:0000313" key="7">
    <source>
        <dbReference type="Proteomes" id="UP000294682"/>
    </source>
</evidence>
<dbReference type="RefSeq" id="WP_079699397.1">
    <property type="nucleotide sequence ID" value="NZ_JADNAH010000066.1"/>
</dbReference>
<dbReference type="InterPro" id="IPR001763">
    <property type="entry name" value="Rhodanese-like_dom"/>
</dbReference>
<dbReference type="CDD" id="cd01448">
    <property type="entry name" value="TST_Repeat_1"/>
    <property type="match status" value="1"/>
</dbReference>
<dbReference type="PANTHER" id="PTHR43855:SF1">
    <property type="entry name" value="THIOSULFATE SULFURTRANSFERASE"/>
    <property type="match status" value="1"/>
</dbReference>
<dbReference type="InterPro" id="IPR036873">
    <property type="entry name" value="Rhodanese-like_dom_sf"/>
</dbReference>
<dbReference type="SMART" id="SM00450">
    <property type="entry name" value="RHOD"/>
    <property type="match status" value="2"/>
</dbReference>
<dbReference type="PANTHER" id="PTHR43855">
    <property type="entry name" value="THIOSULFATE SULFURTRANSFERASE"/>
    <property type="match status" value="1"/>
</dbReference>
<dbReference type="PROSITE" id="PS51257">
    <property type="entry name" value="PROKAR_LIPOPROTEIN"/>
    <property type="match status" value="1"/>
</dbReference>
<name>A0A9X8Y8X8_9FIRM</name>
<dbReference type="SUPFAM" id="SSF52821">
    <property type="entry name" value="Rhodanese/Cell cycle control phosphatase"/>
    <property type="match status" value="2"/>
</dbReference>
<dbReference type="Gene3D" id="3.40.250.10">
    <property type="entry name" value="Rhodanese-like domain"/>
    <property type="match status" value="2"/>
</dbReference>
<gene>
    <name evidence="6" type="ORF">EDD78_102171</name>
</gene>
<protein>
    <recommendedName>
        <fullName evidence="1">thiosulfate sulfurtransferase</fullName>
        <ecNumber evidence="1">2.8.1.1</ecNumber>
    </recommendedName>
</protein>
<feature type="domain" description="Rhodanese" evidence="5">
    <location>
        <begin position="186"/>
        <end position="290"/>
    </location>
</feature>
<dbReference type="Proteomes" id="UP000294682">
    <property type="component" value="Unassembled WGS sequence"/>
</dbReference>
<dbReference type="EMBL" id="SLUK01000002">
    <property type="protein sequence ID" value="TCL44548.1"/>
    <property type="molecule type" value="Genomic_DNA"/>
</dbReference>
<dbReference type="Pfam" id="PF00581">
    <property type="entry name" value="Rhodanese"/>
    <property type="match status" value="2"/>
</dbReference>
<feature type="chain" id="PRO_5040945367" description="thiosulfate sulfurtransferase" evidence="4">
    <location>
        <begin position="24"/>
        <end position="305"/>
    </location>
</feature>
<dbReference type="EC" id="2.8.1.1" evidence="1"/>
<keyword evidence="2" id="KW-0677">Repeat</keyword>
<dbReference type="GO" id="GO:0004792">
    <property type="term" value="F:thiosulfate-cyanide sulfurtransferase activity"/>
    <property type="evidence" value="ECO:0007669"/>
    <property type="project" value="UniProtKB-EC"/>
</dbReference>
<feature type="domain" description="Rhodanese" evidence="5">
    <location>
        <begin position="47"/>
        <end position="153"/>
    </location>
</feature>
<evidence type="ECO:0000256" key="3">
    <source>
        <dbReference type="ARBA" id="ARBA00047549"/>
    </source>
</evidence>
<dbReference type="OrthoDB" id="9770030at2"/>
<organism evidence="6 7">
    <name type="scientific">Harryflintia acetispora</name>
    <dbReference type="NCBI Taxonomy" id="1849041"/>
    <lineage>
        <taxon>Bacteria</taxon>
        <taxon>Bacillati</taxon>
        <taxon>Bacillota</taxon>
        <taxon>Clostridia</taxon>
        <taxon>Eubacteriales</taxon>
        <taxon>Oscillospiraceae</taxon>
        <taxon>Harryflintia</taxon>
    </lineage>
</organism>
<evidence type="ECO:0000256" key="1">
    <source>
        <dbReference type="ARBA" id="ARBA00012245"/>
    </source>
</evidence>
<dbReference type="AlphaFoldDB" id="A0A9X8Y8X8"/>
<accession>A0A9X8Y8X8</accession>
<keyword evidence="4" id="KW-0732">Signal</keyword>
<dbReference type="PROSITE" id="PS50206">
    <property type="entry name" value="RHODANESE_3"/>
    <property type="match status" value="2"/>
</dbReference>
<comment type="catalytic activity">
    <reaction evidence="3">
        <text>thiosulfate + hydrogen cyanide = thiocyanate + sulfite + 2 H(+)</text>
        <dbReference type="Rhea" id="RHEA:16881"/>
        <dbReference type="ChEBI" id="CHEBI:15378"/>
        <dbReference type="ChEBI" id="CHEBI:17359"/>
        <dbReference type="ChEBI" id="CHEBI:18022"/>
        <dbReference type="ChEBI" id="CHEBI:18407"/>
        <dbReference type="ChEBI" id="CHEBI:33542"/>
        <dbReference type="EC" id="2.8.1.1"/>
    </reaction>
</comment>
<comment type="caution">
    <text evidence="6">The sequence shown here is derived from an EMBL/GenBank/DDBJ whole genome shotgun (WGS) entry which is preliminary data.</text>
</comment>
<evidence type="ECO:0000256" key="2">
    <source>
        <dbReference type="ARBA" id="ARBA00022737"/>
    </source>
</evidence>